<sequence>DITSKLEPAFLSGLRCTQPLIRAKFFEVFDASMKRRVYERLLYICCSQNWEAMGSHFWIKQCIE</sequence>
<feature type="non-terminal residue" evidence="1">
    <location>
        <position position="1"/>
    </location>
</feature>
<accession>A0ABD0Q087</accession>
<dbReference type="InterPro" id="IPR046805">
    <property type="entry name" value="Tra1_ring"/>
</dbReference>
<organism evidence="1 2">
    <name type="scientific">Cirrhinus mrigala</name>
    <name type="common">Mrigala</name>
    <dbReference type="NCBI Taxonomy" id="683832"/>
    <lineage>
        <taxon>Eukaryota</taxon>
        <taxon>Metazoa</taxon>
        <taxon>Chordata</taxon>
        <taxon>Craniata</taxon>
        <taxon>Vertebrata</taxon>
        <taxon>Euteleostomi</taxon>
        <taxon>Actinopterygii</taxon>
        <taxon>Neopterygii</taxon>
        <taxon>Teleostei</taxon>
        <taxon>Ostariophysi</taxon>
        <taxon>Cypriniformes</taxon>
        <taxon>Cyprinidae</taxon>
        <taxon>Labeoninae</taxon>
        <taxon>Labeonini</taxon>
        <taxon>Cirrhinus</taxon>
    </lineage>
</organism>
<reference evidence="1 2" key="1">
    <citation type="submission" date="2024-05" db="EMBL/GenBank/DDBJ databases">
        <title>Genome sequencing and assembly of Indian major carp, Cirrhinus mrigala (Hamilton, 1822).</title>
        <authorList>
            <person name="Mohindra V."/>
            <person name="Chowdhury L.M."/>
            <person name="Lal K."/>
            <person name="Jena J.K."/>
        </authorList>
    </citation>
    <scope>NUCLEOTIDE SEQUENCE [LARGE SCALE GENOMIC DNA]</scope>
    <source>
        <strain evidence="1">CM1030</strain>
        <tissue evidence="1">Blood</tissue>
    </source>
</reference>
<dbReference type="AlphaFoldDB" id="A0ABD0Q087"/>
<comment type="caution">
    <text evidence="1">The sequence shown here is derived from an EMBL/GenBank/DDBJ whole genome shotgun (WGS) entry which is preliminary data.</text>
</comment>
<proteinExistence type="predicted"/>
<dbReference type="Pfam" id="PF20206">
    <property type="entry name" value="Tra1_ring"/>
    <property type="match status" value="1"/>
</dbReference>
<feature type="non-terminal residue" evidence="1">
    <location>
        <position position="64"/>
    </location>
</feature>
<name>A0ABD0Q087_CIRMR</name>
<evidence type="ECO:0000313" key="1">
    <source>
        <dbReference type="EMBL" id="KAL0179704.1"/>
    </source>
</evidence>
<dbReference type="EMBL" id="JAMKFB020000012">
    <property type="protein sequence ID" value="KAL0179704.1"/>
    <property type="molecule type" value="Genomic_DNA"/>
</dbReference>
<keyword evidence="2" id="KW-1185">Reference proteome</keyword>
<dbReference type="Proteomes" id="UP001529510">
    <property type="component" value="Unassembled WGS sequence"/>
</dbReference>
<gene>
    <name evidence="1" type="ORF">M9458_025146</name>
</gene>
<evidence type="ECO:0000313" key="2">
    <source>
        <dbReference type="Proteomes" id="UP001529510"/>
    </source>
</evidence>
<protein>
    <submittedName>
        <fullName evidence="1">Uncharacterized protein</fullName>
    </submittedName>
</protein>